<evidence type="ECO:0000259" key="3">
    <source>
        <dbReference type="Pfam" id="PF00892"/>
    </source>
</evidence>
<gene>
    <name evidence="4" type="ORF">RNC47_31560</name>
</gene>
<evidence type="ECO:0000256" key="2">
    <source>
        <dbReference type="SAM" id="Phobius"/>
    </source>
</evidence>
<organism evidence="4 5">
    <name type="scientific">Streptomyces millisiae</name>
    <dbReference type="NCBI Taxonomy" id="3075542"/>
    <lineage>
        <taxon>Bacteria</taxon>
        <taxon>Bacillati</taxon>
        <taxon>Actinomycetota</taxon>
        <taxon>Actinomycetes</taxon>
        <taxon>Kitasatosporales</taxon>
        <taxon>Streptomycetaceae</taxon>
        <taxon>Streptomyces</taxon>
    </lineage>
</organism>
<dbReference type="Proteomes" id="UP001183420">
    <property type="component" value="Unassembled WGS sequence"/>
</dbReference>
<evidence type="ECO:0000313" key="4">
    <source>
        <dbReference type="EMBL" id="MDT0322861.1"/>
    </source>
</evidence>
<sequence length="333" mass="33697">MGAVLALASAVCHGVVDFAGGLLSRRVHFAVVTFVGQLGGLALALLAALLVPADAVSSADLAWGALSGVGSGIAMHFLNRGLSRGAMSVVVPVSAVTGVALSVLCGVCLLGDRPTPLAWLGIVLTVPALWLVAGGDGEPRGPEGRASVDGLVASLGVAVQYLGLAQADPASGVWAVAAGRVAAVLILLPSAARHARHFRIPARPPGPVFRIFVDQRAADGARLARRRIAARTWPYSRDSATQPGGMPVVASPRGSGRQALAQAALIGAGAACGLILYLWATRQQMLAVAVVLASLYPAIPTVLGFVLLGERATRTQSTGLFGATAAIVLLTLG</sequence>
<dbReference type="RefSeq" id="WP_311603730.1">
    <property type="nucleotide sequence ID" value="NZ_JAVREM010000076.1"/>
</dbReference>
<comment type="similarity">
    <text evidence="1">Belongs to the EamA transporter family.</text>
</comment>
<reference evidence="5" key="1">
    <citation type="submission" date="2023-07" db="EMBL/GenBank/DDBJ databases">
        <title>30 novel species of actinomycetes from the DSMZ collection.</title>
        <authorList>
            <person name="Nouioui I."/>
        </authorList>
    </citation>
    <scope>NUCLEOTIDE SEQUENCE [LARGE SCALE GENOMIC DNA]</scope>
    <source>
        <strain evidence="5">DSM 44918</strain>
    </source>
</reference>
<dbReference type="InterPro" id="IPR037185">
    <property type="entry name" value="EmrE-like"/>
</dbReference>
<feature type="domain" description="EamA" evidence="3">
    <location>
        <begin position="2"/>
        <end position="132"/>
    </location>
</feature>
<name>A0ABU2LZ67_9ACTN</name>
<feature type="transmembrane region" description="Helical" evidence="2">
    <location>
        <begin position="172"/>
        <end position="192"/>
    </location>
</feature>
<dbReference type="Pfam" id="PF00892">
    <property type="entry name" value="EamA"/>
    <property type="match status" value="1"/>
</dbReference>
<feature type="transmembrane region" description="Helical" evidence="2">
    <location>
        <begin position="61"/>
        <end position="78"/>
    </location>
</feature>
<evidence type="ECO:0000256" key="1">
    <source>
        <dbReference type="ARBA" id="ARBA00007362"/>
    </source>
</evidence>
<feature type="transmembrane region" description="Helical" evidence="2">
    <location>
        <begin position="286"/>
        <end position="308"/>
    </location>
</feature>
<comment type="caution">
    <text evidence="4">The sequence shown here is derived from an EMBL/GenBank/DDBJ whole genome shotgun (WGS) entry which is preliminary data.</text>
</comment>
<protein>
    <submittedName>
        <fullName evidence="4">EamA family transporter</fullName>
    </submittedName>
</protein>
<feature type="transmembrane region" description="Helical" evidence="2">
    <location>
        <begin position="27"/>
        <end position="49"/>
    </location>
</feature>
<keyword evidence="2" id="KW-0812">Transmembrane</keyword>
<proteinExistence type="inferred from homology"/>
<feature type="transmembrane region" description="Helical" evidence="2">
    <location>
        <begin position="259"/>
        <end position="280"/>
    </location>
</feature>
<accession>A0ABU2LZ67</accession>
<dbReference type="SUPFAM" id="SSF103481">
    <property type="entry name" value="Multidrug resistance efflux transporter EmrE"/>
    <property type="match status" value="2"/>
</dbReference>
<dbReference type="InterPro" id="IPR000620">
    <property type="entry name" value="EamA_dom"/>
</dbReference>
<dbReference type="Gene3D" id="1.10.3730.20">
    <property type="match status" value="2"/>
</dbReference>
<keyword evidence="2" id="KW-0472">Membrane</keyword>
<dbReference type="EMBL" id="JAVREM010000076">
    <property type="protein sequence ID" value="MDT0322861.1"/>
    <property type="molecule type" value="Genomic_DNA"/>
</dbReference>
<keyword evidence="5" id="KW-1185">Reference proteome</keyword>
<evidence type="ECO:0000313" key="5">
    <source>
        <dbReference type="Proteomes" id="UP001183420"/>
    </source>
</evidence>
<feature type="transmembrane region" description="Helical" evidence="2">
    <location>
        <begin position="117"/>
        <end position="133"/>
    </location>
</feature>
<feature type="transmembrane region" description="Helical" evidence="2">
    <location>
        <begin position="90"/>
        <end position="110"/>
    </location>
</feature>
<keyword evidence="2" id="KW-1133">Transmembrane helix</keyword>